<dbReference type="eggNOG" id="COG0300">
    <property type="taxonomic scope" value="Bacteria"/>
</dbReference>
<sequence>MQFQNKVIVVTGAGGGVGEQLVLQLLEKGASVAAVDINLEALEKTKNKTHEPERVSIHQTDITDKKGVSTLAKEVKHIHGHIDGLINNAGIIQDFITIFDLNDSTVDRLMNINFYGMLNMTRAFIPYLAEQPEAFIGNVSSMGGFLPVPGQAMYGASKAAVKIATEGLRLELSKTNIQVSLIIPGGIETDIKKNSGLKNSEIKEEDKKTAGIKLTSPYKASEIIIKGIGKSKAKILVGSDCKVMDFLYRFMPIRAGKIISKVMSKNHGGIFSDTDKLVKR</sequence>
<dbReference type="PRINTS" id="PR00080">
    <property type="entry name" value="SDRFAMILY"/>
</dbReference>
<dbReference type="OrthoDB" id="9775296at2"/>
<dbReference type="EMBL" id="CP002116">
    <property type="protein sequence ID" value="ADK82479.1"/>
    <property type="molecule type" value="Genomic_DNA"/>
</dbReference>
<dbReference type="GO" id="GO:0016020">
    <property type="term" value="C:membrane"/>
    <property type="evidence" value="ECO:0007669"/>
    <property type="project" value="TreeGrafter"/>
</dbReference>
<dbReference type="Pfam" id="PF00106">
    <property type="entry name" value="adh_short"/>
    <property type="match status" value="1"/>
</dbReference>
<dbReference type="Gene3D" id="3.40.50.720">
    <property type="entry name" value="NAD(P)-binding Rossmann-like Domain"/>
    <property type="match status" value="1"/>
</dbReference>
<dbReference type="KEGG" id="ssm:Spirs_3388"/>
<reference evidence="4 5" key="1">
    <citation type="journal article" date="2010" name="Stand. Genomic Sci.">
        <title>Complete genome sequence of Spirochaeta smaragdinae type strain (SEBR 4228).</title>
        <authorList>
            <person name="Mavromatis K."/>
            <person name="Yasawong M."/>
            <person name="Chertkov O."/>
            <person name="Lapidus A."/>
            <person name="Lucas S."/>
            <person name="Nolan M."/>
            <person name="Del Rio T.G."/>
            <person name="Tice H."/>
            <person name="Cheng J.F."/>
            <person name="Pitluck S."/>
            <person name="Liolios K."/>
            <person name="Ivanova N."/>
            <person name="Tapia R."/>
            <person name="Han C."/>
            <person name="Bruce D."/>
            <person name="Goodwin L."/>
            <person name="Pati A."/>
            <person name="Chen A."/>
            <person name="Palaniappan K."/>
            <person name="Land M."/>
            <person name="Hauser L."/>
            <person name="Chang Y.J."/>
            <person name="Jeffries C.D."/>
            <person name="Detter J.C."/>
            <person name="Rohde M."/>
            <person name="Brambilla E."/>
            <person name="Spring S."/>
            <person name="Goker M."/>
            <person name="Sikorski J."/>
            <person name="Woyke T."/>
            <person name="Bristow J."/>
            <person name="Eisen J.A."/>
            <person name="Markowitz V."/>
            <person name="Hugenholtz P."/>
            <person name="Klenk H.P."/>
            <person name="Kyrpides N.C."/>
        </authorList>
    </citation>
    <scope>NUCLEOTIDE SEQUENCE [LARGE SCALE GENOMIC DNA]</scope>
    <source>
        <strain evidence="5">DSM 11293 / JCM 15392 / SEBR 4228</strain>
    </source>
</reference>
<dbReference type="PANTHER" id="PTHR44196">
    <property type="entry name" value="DEHYDROGENASE/REDUCTASE SDR FAMILY MEMBER 7B"/>
    <property type="match status" value="1"/>
</dbReference>
<dbReference type="STRING" id="573413.Spirs_3388"/>
<gene>
    <name evidence="4" type="ordered locus">Spirs_3388</name>
</gene>
<dbReference type="RefSeq" id="WP_013255938.1">
    <property type="nucleotide sequence ID" value="NC_014364.1"/>
</dbReference>
<proteinExistence type="inferred from homology"/>
<dbReference type="InterPro" id="IPR036291">
    <property type="entry name" value="NAD(P)-bd_dom_sf"/>
</dbReference>
<dbReference type="SUPFAM" id="SSF51735">
    <property type="entry name" value="NAD(P)-binding Rossmann-fold domains"/>
    <property type="match status" value="1"/>
</dbReference>
<evidence type="ECO:0000256" key="2">
    <source>
        <dbReference type="ARBA" id="ARBA00023002"/>
    </source>
</evidence>
<evidence type="ECO:0000313" key="5">
    <source>
        <dbReference type="Proteomes" id="UP000002318"/>
    </source>
</evidence>
<organism evidence="4 5">
    <name type="scientific">Sediminispirochaeta smaragdinae (strain DSM 11293 / JCM 15392 / SEBR 4228)</name>
    <name type="common">Spirochaeta smaragdinae</name>
    <dbReference type="NCBI Taxonomy" id="573413"/>
    <lineage>
        <taxon>Bacteria</taxon>
        <taxon>Pseudomonadati</taxon>
        <taxon>Spirochaetota</taxon>
        <taxon>Spirochaetia</taxon>
        <taxon>Spirochaetales</taxon>
        <taxon>Spirochaetaceae</taxon>
        <taxon>Sediminispirochaeta</taxon>
    </lineage>
</organism>
<evidence type="ECO:0000256" key="1">
    <source>
        <dbReference type="ARBA" id="ARBA00006484"/>
    </source>
</evidence>
<dbReference type="InterPro" id="IPR002347">
    <property type="entry name" value="SDR_fam"/>
</dbReference>
<dbReference type="CDD" id="cd05233">
    <property type="entry name" value="SDR_c"/>
    <property type="match status" value="1"/>
</dbReference>
<dbReference type="Proteomes" id="UP000002318">
    <property type="component" value="Chromosome"/>
</dbReference>
<evidence type="ECO:0000313" key="4">
    <source>
        <dbReference type="EMBL" id="ADK82479.1"/>
    </source>
</evidence>
<protein>
    <submittedName>
        <fullName evidence="4">Short-chain dehydrogenase/reductase SDR</fullName>
    </submittedName>
</protein>
<dbReference type="HOGENOM" id="CLU_010194_2_1_12"/>
<dbReference type="PANTHER" id="PTHR44196:SF1">
    <property type="entry name" value="DEHYDROGENASE_REDUCTASE SDR FAMILY MEMBER 7B"/>
    <property type="match status" value="1"/>
</dbReference>
<keyword evidence="5" id="KW-1185">Reference proteome</keyword>
<dbReference type="GO" id="GO:0016491">
    <property type="term" value="F:oxidoreductase activity"/>
    <property type="evidence" value="ECO:0007669"/>
    <property type="project" value="UniProtKB-KW"/>
</dbReference>
<accession>E1R2B9</accession>
<comment type="similarity">
    <text evidence="1 3">Belongs to the short-chain dehydrogenases/reductases (SDR) family.</text>
</comment>
<evidence type="ECO:0000256" key="3">
    <source>
        <dbReference type="RuleBase" id="RU000363"/>
    </source>
</evidence>
<keyword evidence="2" id="KW-0560">Oxidoreductase</keyword>
<name>E1R2B9_SEDSS</name>
<dbReference type="AlphaFoldDB" id="E1R2B9"/>
<dbReference type="PRINTS" id="PR00081">
    <property type="entry name" value="GDHRDH"/>
</dbReference>